<dbReference type="EMBL" id="JBEPLM010000013">
    <property type="protein sequence ID" value="MET3596159.1"/>
    <property type="molecule type" value="Genomic_DNA"/>
</dbReference>
<organism evidence="1 2">
    <name type="scientific">Mesorhizobium shonense</name>
    <dbReference type="NCBI Taxonomy" id="1209948"/>
    <lineage>
        <taxon>Bacteria</taxon>
        <taxon>Pseudomonadati</taxon>
        <taxon>Pseudomonadota</taxon>
        <taxon>Alphaproteobacteria</taxon>
        <taxon>Hyphomicrobiales</taxon>
        <taxon>Phyllobacteriaceae</taxon>
        <taxon>Mesorhizobium</taxon>
    </lineage>
</organism>
<evidence type="ECO:0000313" key="2">
    <source>
        <dbReference type="Proteomes" id="UP001549036"/>
    </source>
</evidence>
<name>A0ABV2I055_9HYPH</name>
<accession>A0ABV2I055</accession>
<proteinExistence type="predicted"/>
<gene>
    <name evidence="1" type="ORF">ABID26_005576</name>
</gene>
<reference evidence="1 2" key="1">
    <citation type="submission" date="2024-06" db="EMBL/GenBank/DDBJ databases">
        <title>Genomic Encyclopedia of Type Strains, Phase IV (KMG-IV): sequencing the most valuable type-strain genomes for metagenomic binning, comparative biology and taxonomic classification.</title>
        <authorList>
            <person name="Goeker M."/>
        </authorList>
    </citation>
    <scope>NUCLEOTIDE SEQUENCE [LARGE SCALE GENOMIC DNA]</scope>
    <source>
        <strain evidence="1 2">DSM 29846</strain>
    </source>
</reference>
<keyword evidence="2" id="KW-1185">Reference proteome</keyword>
<sequence length="42" mass="4440">MCYIFPAIEGQALDPRPAAATAMIKDAFVDGSQPLGSVETKE</sequence>
<dbReference type="Proteomes" id="UP001549036">
    <property type="component" value="Unassembled WGS sequence"/>
</dbReference>
<comment type="caution">
    <text evidence="1">The sequence shown here is derived from an EMBL/GenBank/DDBJ whole genome shotgun (WGS) entry which is preliminary data.</text>
</comment>
<evidence type="ECO:0000313" key="1">
    <source>
        <dbReference type="EMBL" id="MET3596159.1"/>
    </source>
</evidence>
<protein>
    <submittedName>
        <fullName evidence="1">Uncharacterized protein</fullName>
    </submittedName>
</protein>